<evidence type="ECO:0000313" key="2">
    <source>
        <dbReference type="EMBL" id="MFC0410137.1"/>
    </source>
</evidence>
<protein>
    <submittedName>
        <fullName evidence="2">Monovalent cation/H(+) antiporter subunit G</fullName>
    </submittedName>
</protein>
<keyword evidence="3" id="KW-1185">Reference proteome</keyword>
<comment type="caution">
    <text evidence="2">The sequence shown here is derived from an EMBL/GenBank/DDBJ whole genome shotgun (WGS) entry which is preliminary data.</text>
</comment>
<name>A0ABV6JWR6_9PROT</name>
<keyword evidence="1" id="KW-1133">Transmembrane helix</keyword>
<gene>
    <name evidence="2" type="ORF">ACFFGY_17935</name>
</gene>
<keyword evidence="1" id="KW-0472">Membrane</keyword>
<feature type="transmembrane region" description="Helical" evidence="1">
    <location>
        <begin position="62"/>
        <end position="82"/>
    </location>
</feature>
<dbReference type="Proteomes" id="UP001589865">
    <property type="component" value="Unassembled WGS sequence"/>
</dbReference>
<dbReference type="Pfam" id="PF03334">
    <property type="entry name" value="PhaG_MnhG_YufB"/>
    <property type="match status" value="1"/>
</dbReference>
<proteinExistence type="predicted"/>
<dbReference type="RefSeq" id="WP_377045889.1">
    <property type="nucleotide sequence ID" value="NZ_JBHLUN010000013.1"/>
</dbReference>
<organism evidence="2 3">
    <name type="scientific">Roseomonas elaeocarpi</name>
    <dbReference type="NCBI Taxonomy" id="907779"/>
    <lineage>
        <taxon>Bacteria</taxon>
        <taxon>Pseudomonadati</taxon>
        <taxon>Pseudomonadota</taxon>
        <taxon>Alphaproteobacteria</taxon>
        <taxon>Acetobacterales</taxon>
        <taxon>Roseomonadaceae</taxon>
        <taxon>Roseomonas</taxon>
    </lineage>
</organism>
<reference evidence="2 3" key="1">
    <citation type="submission" date="2024-09" db="EMBL/GenBank/DDBJ databases">
        <authorList>
            <person name="Sun Q."/>
            <person name="Mori K."/>
        </authorList>
    </citation>
    <scope>NUCLEOTIDE SEQUENCE [LARGE SCALE GENOMIC DNA]</scope>
    <source>
        <strain evidence="2 3">TBRC 5777</strain>
    </source>
</reference>
<evidence type="ECO:0000313" key="3">
    <source>
        <dbReference type="Proteomes" id="UP001589865"/>
    </source>
</evidence>
<dbReference type="EMBL" id="JBHLUN010000013">
    <property type="protein sequence ID" value="MFC0410137.1"/>
    <property type="molecule type" value="Genomic_DNA"/>
</dbReference>
<evidence type="ECO:0000256" key="1">
    <source>
        <dbReference type="SAM" id="Phobius"/>
    </source>
</evidence>
<accession>A0ABV6JWR6</accession>
<feature type="transmembrane region" description="Helical" evidence="1">
    <location>
        <begin position="34"/>
        <end position="55"/>
    </location>
</feature>
<sequence length="103" mass="10507">MKALLLPALLLLTVAATWLGALGAARLRTPMERLHAVTFVNIAAGTALLLAALVSDGFSARVLKVALIVVLSWATGAALSHATGRALVRREAGRAAAAEGEAP</sequence>
<keyword evidence="1" id="KW-0812">Transmembrane</keyword>
<dbReference type="InterPro" id="IPR005133">
    <property type="entry name" value="PhaG_MnhG_YufB"/>
</dbReference>